<evidence type="ECO:0000256" key="4">
    <source>
        <dbReference type="ARBA" id="ARBA00022840"/>
    </source>
</evidence>
<keyword evidence="2" id="KW-0378">Hydrolase</keyword>
<dbReference type="GO" id="GO:0016787">
    <property type="term" value="F:hydrolase activity"/>
    <property type="evidence" value="ECO:0007669"/>
    <property type="project" value="UniProtKB-KW"/>
</dbReference>
<dbReference type="Pfam" id="PF00271">
    <property type="entry name" value="Helicase_C"/>
    <property type="match status" value="1"/>
</dbReference>
<dbReference type="InterPro" id="IPR050699">
    <property type="entry name" value="RNA-DNA_Helicase"/>
</dbReference>
<dbReference type="PROSITE" id="PS51194">
    <property type="entry name" value="HELICASE_CTER"/>
    <property type="match status" value="1"/>
</dbReference>
<sequence length="331" mass="36366">MKCQAFLSVGIKIRKYTSGQSTSNFDFTDLTKKRKVFLHVGPTNGGKTYHALKRLESSASGIYWGPLRLLTWEVAKRMNKAKVPCDLITVQERDEVDGARHKAVTILGSKTKGFSFTRALLGIAADELHLCGDAAAVPLIQEVLKVTNDNVEVQTYGRLSPLVPLEVPLGSFSNIKTGDCIVTFSRQQIYKFKKQIQDGGKRLCSVVSGSLPPETCTRQAMMFNDETSEFDVLVASDAIGMGLNLNISGIIFSTMKRFDGVEMRELTVPKIKQIAGRAGRYGSKFPVGEVTCLRADDLPLLHSSLTAPSPILEVLALSFEILMKICFNLVL</sequence>
<dbReference type="Pfam" id="PF22527">
    <property type="entry name" value="DEXQc_Suv3"/>
    <property type="match status" value="2"/>
</dbReference>
<evidence type="ECO:0000256" key="2">
    <source>
        <dbReference type="ARBA" id="ARBA00022801"/>
    </source>
</evidence>
<dbReference type="AlphaFoldDB" id="A0AAV5LYG1"/>
<feature type="domain" description="Helicase C-terminal" evidence="5">
    <location>
        <begin position="138"/>
        <end position="323"/>
    </location>
</feature>
<keyword evidence="4" id="KW-0067">ATP-binding</keyword>
<dbReference type="SUPFAM" id="SSF52540">
    <property type="entry name" value="P-loop containing nucleoside triphosphate hydrolases"/>
    <property type="match status" value="1"/>
</dbReference>
<gene>
    <name evidence="6" type="ORF">SLEP1_g49865</name>
</gene>
<dbReference type="SMART" id="SM00490">
    <property type="entry name" value="HELICc"/>
    <property type="match status" value="1"/>
</dbReference>
<dbReference type="Gene3D" id="3.40.50.300">
    <property type="entry name" value="P-loop containing nucleotide triphosphate hydrolases"/>
    <property type="match status" value="3"/>
</dbReference>
<dbReference type="GO" id="GO:0000965">
    <property type="term" value="P:mitochondrial RNA 3'-end processing"/>
    <property type="evidence" value="ECO:0007669"/>
    <property type="project" value="TreeGrafter"/>
</dbReference>
<accession>A0AAV5LYG1</accession>
<evidence type="ECO:0000256" key="3">
    <source>
        <dbReference type="ARBA" id="ARBA00022806"/>
    </source>
</evidence>
<keyword evidence="7" id="KW-1185">Reference proteome</keyword>
<proteinExistence type="predicted"/>
<dbReference type="InterPro" id="IPR001650">
    <property type="entry name" value="Helicase_C-like"/>
</dbReference>
<dbReference type="InterPro" id="IPR055206">
    <property type="entry name" value="DEXQc_SUV3"/>
</dbReference>
<organism evidence="6 7">
    <name type="scientific">Rubroshorea leprosula</name>
    <dbReference type="NCBI Taxonomy" id="152421"/>
    <lineage>
        <taxon>Eukaryota</taxon>
        <taxon>Viridiplantae</taxon>
        <taxon>Streptophyta</taxon>
        <taxon>Embryophyta</taxon>
        <taxon>Tracheophyta</taxon>
        <taxon>Spermatophyta</taxon>
        <taxon>Magnoliopsida</taxon>
        <taxon>eudicotyledons</taxon>
        <taxon>Gunneridae</taxon>
        <taxon>Pentapetalae</taxon>
        <taxon>rosids</taxon>
        <taxon>malvids</taxon>
        <taxon>Malvales</taxon>
        <taxon>Dipterocarpaceae</taxon>
        <taxon>Rubroshorea</taxon>
    </lineage>
</organism>
<evidence type="ECO:0000313" key="6">
    <source>
        <dbReference type="EMBL" id="GKV42466.1"/>
    </source>
</evidence>
<keyword evidence="3" id="KW-0347">Helicase</keyword>
<keyword evidence="1" id="KW-0547">Nucleotide-binding</keyword>
<dbReference type="CDD" id="cd18805">
    <property type="entry name" value="SF2_C_suv3"/>
    <property type="match status" value="1"/>
</dbReference>
<dbReference type="FunFam" id="3.40.50.300:FF:001109">
    <property type="entry name" value="ATP-dependent RNA helicase suv3, mitochondrial"/>
    <property type="match status" value="1"/>
</dbReference>
<comment type="caution">
    <text evidence="6">The sequence shown here is derived from an EMBL/GenBank/DDBJ whole genome shotgun (WGS) entry which is preliminary data.</text>
</comment>
<dbReference type="EMBL" id="BPVZ01000158">
    <property type="protein sequence ID" value="GKV42466.1"/>
    <property type="molecule type" value="Genomic_DNA"/>
</dbReference>
<dbReference type="PANTHER" id="PTHR12131">
    <property type="entry name" value="ATP-DEPENDENT RNA AND DNA HELICASE"/>
    <property type="match status" value="1"/>
</dbReference>
<evidence type="ECO:0000313" key="7">
    <source>
        <dbReference type="Proteomes" id="UP001054252"/>
    </source>
</evidence>
<evidence type="ECO:0000259" key="5">
    <source>
        <dbReference type="PROSITE" id="PS51194"/>
    </source>
</evidence>
<dbReference type="GO" id="GO:0005524">
    <property type="term" value="F:ATP binding"/>
    <property type="evidence" value="ECO:0007669"/>
    <property type="project" value="UniProtKB-KW"/>
</dbReference>
<reference evidence="6 7" key="1">
    <citation type="journal article" date="2021" name="Commun. Biol.">
        <title>The genome of Shorea leprosula (Dipterocarpaceae) highlights the ecological relevance of drought in aseasonal tropical rainforests.</title>
        <authorList>
            <person name="Ng K.K.S."/>
            <person name="Kobayashi M.J."/>
            <person name="Fawcett J.A."/>
            <person name="Hatakeyama M."/>
            <person name="Paape T."/>
            <person name="Ng C.H."/>
            <person name="Ang C.C."/>
            <person name="Tnah L.H."/>
            <person name="Lee C.T."/>
            <person name="Nishiyama T."/>
            <person name="Sese J."/>
            <person name="O'Brien M.J."/>
            <person name="Copetti D."/>
            <person name="Mohd Noor M.I."/>
            <person name="Ong R.C."/>
            <person name="Putra M."/>
            <person name="Sireger I.Z."/>
            <person name="Indrioko S."/>
            <person name="Kosugi Y."/>
            <person name="Izuno A."/>
            <person name="Isagi Y."/>
            <person name="Lee S.L."/>
            <person name="Shimizu K.K."/>
        </authorList>
    </citation>
    <scope>NUCLEOTIDE SEQUENCE [LARGE SCALE GENOMIC DNA]</scope>
    <source>
        <strain evidence="6">214</strain>
    </source>
</reference>
<dbReference type="GO" id="GO:0004386">
    <property type="term" value="F:helicase activity"/>
    <property type="evidence" value="ECO:0007669"/>
    <property type="project" value="UniProtKB-KW"/>
</dbReference>
<evidence type="ECO:0000256" key="1">
    <source>
        <dbReference type="ARBA" id="ARBA00022741"/>
    </source>
</evidence>
<dbReference type="GO" id="GO:0045025">
    <property type="term" value="C:mitochondrial degradosome"/>
    <property type="evidence" value="ECO:0007669"/>
    <property type="project" value="TreeGrafter"/>
</dbReference>
<dbReference type="InterPro" id="IPR027417">
    <property type="entry name" value="P-loop_NTPase"/>
</dbReference>
<dbReference type="Proteomes" id="UP001054252">
    <property type="component" value="Unassembled WGS sequence"/>
</dbReference>
<name>A0AAV5LYG1_9ROSI</name>
<dbReference type="PANTHER" id="PTHR12131:SF1">
    <property type="entry name" value="ATP-DEPENDENT RNA HELICASE SUPV3L1, MITOCHONDRIAL-RELATED"/>
    <property type="match status" value="1"/>
</dbReference>
<protein>
    <recommendedName>
        <fullName evidence="5">Helicase C-terminal domain-containing protein</fullName>
    </recommendedName>
</protein>